<dbReference type="PANTHER" id="PTHR22854:SF2">
    <property type="entry name" value="INDOLE-3-GLYCEROL-PHOSPHATE SYNTHASE"/>
    <property type="match status" value="1"/>
</dbReference>
<reference evidence="11 12" key="1">
    <citation type="journal article" date="2019" name="Appl. Microbiol. Biotechnol.">
        <title>Uncovering carbohydrate metabolism through a genotype-phenotype association study of 56 lactic acid bacteria genomes.</title>
        <authorList>
            <person name="Buron-Moles G."/>
            <person name="Chailyan A."/>
            <person name="Dolejs I."/>
            <person name="Forster J."/>
            <person name="Miks M.H."/>
        </authorList>
    </citation>
    <scope>NUCLEOTIDE SEQUENCE [LARGE SCALE GENOMIC DNA]</scope>
    <source>
        <strain evidence="11 12">ATCC 700006</strain>
    </source>
</reference>
<gene>
    <name evidence="9" type="primary">trpC</name>
    <name evidence="11" type="ORF">C5L23_000100</name>
</gene>
<comment type="caution">
    <text evidence="11">The sequence shown here is derived from an EMBL/GenBank/DDBJ whole genome shotgun (WGS) entry which is preliminary data.</text>
</comment>
<dbReference type="STRING" id="907931.GCA_000165675_01743"/>
<feature type="domain" description="Indole-3-glycerol phosphate synthase" evidence="10">
    <location>
        <begin position="33"/>
        <end position="257"/>
    </location>
</feature>
<dbReference type="EMBL" id="PUFI01000013">
    <property type="protein sequence ID" value="TDG68498.1"/>
    <property type="molecule type" value="Genomic_DNA"/>
</dbReference>
<dbReference type="Pfam" id="PF00218">
    <property type="entry name" value="IGPS"/>
    <property type="match status" value="1"/>
</dbReference>
<proteinExistence type="inferred from homology"/>
<dbReference type="FunFam" id="3.20.20.70:FF:000024">
    <property type="entry name" value="Indole-3-glycerol phosphate synthase"/>
    <property type="match status" value="1"/>
</dbReference>
<dbReference type="GO" id="GO:0004425">
    <property type="term" value="F:indole-3-glycerol-phosphate synthase activity"/>
    <property type="evidence" value="ECO:0007669"/>
    <property type="project" value="UniProtKB-UniRule"/>
</dbReference>
<keyword evidence="8 9" id="KW-0456">Lyase</keyword>
<keyword evidence="12" id="KW-1185">Reference proteome</keyword>
<keyword evidence="4 9" id="KW-0028">Amino-acid biosynthesis</keyword>
<evidence type="ECO:0000256" key="2">
    <source>
        <dbReference type="ARBA" id="ARBA00004696"/>
    </source>
</evidence>
<dbReference type="SUPFAM" id="SSF51366">
    <property type="entry name" value="Ribulose-phoshate binding barrel"/>
    <property type="match status" value="1"/>
</dbReference>
<protein>
    <recommendedName>
        <fullName evidence="9">Indole-3-glycerol phosphate synthase</fullName>
        <shortName evidence="9">IGPS</shortName>
        <ecNumber evidence="9">4.1.1.48</ecNumber>
    </recommendedName>
</protein>
<evidence type="ECO:0000256" key="3">
    <source>
        <dbReference type="ARBA" id="ARBA00008737"/>
    </source>
</evidence>
<dbReference type="GO" id="GO:0000162">
    <property type="term" value="P:L-tryptophan biosynthetic process"/>
    <property type="evidence" value="ECO:0007669"/>
    <property type="project" value="UniProtKB-UniRule"/>
</dbReference>
<evidence type="ECO:0000256" key="5">
    <source>
        <dbReference type="ARBA" id="ARBA00022793"/>
    </source>
</evidence>
<evidence type="ECO:0000256" key="4">
    <source>
        <dbReference type="ARBA" id="ARBA00022605"/>
    </source>
</evidence>
<dbReference type="InterPro" id="IPR001468">
    <property type="entry name" value="Indole-3-GlycerolPSynthase_CS"/>
</dbReference>
<evidence type="ECO:0000259" key="10">
    <source>
        <dbReference type="Pfam" id="PF00218"/>
    </source>
</evidence>
<dbReference type="PANTHER" id="PTHR22854">
    <property type="entry name" value="TRYPTOPHAN BIOSYNTHESIS PROTEIN"/>
    <property type="match status" value="1"/>
</dbReference>
<dbReference type="HAMAP" id="MF_00134_B">
    <property type="entry name" value="IGPS_B"/>
    <property type="match status" value="1"/>
</dbReference>
<dbReference type="Proteomes" id="UP000295681">
    <property type="component" value="Unassembled WGS sequence"/>
</dbReference>
<dbReference type="EC" id="4.1.1.48" evidence="9"/>
<comment type="similarity">
    <text evidence="3 9">Belongs to the TrpC family.</text>
</comment>
<keyword evidence="7 9" id="KW-0057">Aromatic amino acid biosynthesis</keyword>
<evidence type="ECO:0000256" key="7">
    <source>
        <dbReference type="ARBA" id="ARBA00023141"/>
    </source>
</evidence>
<dbReference type="NCBIfam" id="NF001377">
    <property type="entry name" value="PRK00278.2-4"/>
    <property type="match status" value="1"/>
</dbReference>
<keyword evidence="5 9" id="KW-0210">Decarboxylase</keyword>
<dbReference type="CDD" id="cd00331">
    <property type="entry name" value="IGPS"/>
    <property type="match status" value="1"/>
</dbReference>
<dbReference type="PROSITE" id="PS00614">
    <property type="entry name" value="IGPS"/>
    <property type="match status" value="1"/>
</dbReference>
<dbReference type="RefSeq" id="WP_010006684.1">
    <property type="nucleotide sequence ID" value="NZ_JAGYGP010000007.1"/>
</dbReference>
<evidence type="ECO:0000256" key="6">
    <source>
        <dbReference type="ARBA" id="ARBA00022822"/>
    </source>
</evidence>
<dbReference type="InterPro" id="IPR045186">
    <property type="entry name" value="Indole-3-glycerol_P_synth"/>
</dbReference>
<dbReference type="UniPathway" id="UPA00035">
    <property type="reaction ID" value="UER00043"/>
</dbReference>
<name>A0A4R5N919_9LACO</name>
<evidence type="ECO:0000313" key="12">
    <source>
        <dbReference type="Proteomes" id="UP000295681"/>
    </source>
</evidence>
<dbReference type="Gene3D" id="3.20.20.70">
    <property type="entry name" value="Aldolase class I"/>
    <property type="match status" value="1"/>
</dbReference>
<accession>A0A4R5N919</accession>
<dbReference type="InterPro" id="IPR013785">
    <property type="entry name" value="Aldolase_TIM"/>
</dbReference>
<dbReference type="GO" id="GO:0004640">
    <property type="term" value="F:phosphoribosylanthranilate isomerase activity"/>
    <property type="evidence" value="ECO:0007669"/>
    <property type="project" value="TreeGrafter"/>
</dbReference>
<evidence type="ECO:0000256" key="1">
    <source>
        <dbReference type="ARBA" id="ARBA00001633"/>
    </source>
</evidence>
<keyword evidence="6 9" id="KW-0822">Tryptophan biosynthesis</keyword>
<organism evidence="11 12">
    <name type="scientific">Leuconostoc fallax</name>
    <dbReference type="NCBI Taxonomy" id="1251"/>
    <lineage>
        <taxon>Bacteria</taxon>
        <taxon>Bacillati</taxon>
        <taxon>Bacillota</taxon>
        <taxon>Bacilli</taxon>
        <taxon>Lactobacillales</taxon>
        <taxon>Lactobacillaceae</taxon>
        <taxon>Leuconostoc</taxon>
    </lineage>
</organism>
<comment type="pathway">
    <text evidence="2 9">Amino-acid biosynthesis; L-tryptophan biosynthesis; L-tryptophan from chorismate: step 4/5.</text>
</comment>
<sequence length="264" mass="29559">MILDDLVSVTLTNMAQRQRLISPEDMYHLANQNIDTSLRGQQFMEKLHQPEITIIGEIKQASPSKGQIVTTFNYEDIARDYQTGGVDMISVLTETDYFKGSLDILRDVRAIVDVPILRKDFTVDAYMIDEARVNGAQVVLLIVAILSDEQLVKFLKRTHELGMVAIVETHDQEEIQRAIQAGAQIIGVNNRNLKDFSVNIHHTLALRQSIPEHIALIAESGIRSAEEIHDMSVAGVNGFLIGETLMRASDKAQQIKTFKAAYDD</sequence>
<evidence type="ECO:0000256" key="8">
    <source>
        <dbReference type="ARBA" id="ARBA00023239"/>
    </source>
</evidence>
<evidence type="ECO:0000256" key="9">
    <source>
        <dbReference type="HAMAP-Rule" id="MF_00134"/>
    </source>
</evidence>
<dbReference type="InterPro" id="IPR013798">
    <property type="entry name" value="Indole-3-glycerol_P_synth_dom"/>
</dbReference>
<dbReference type="InterPro" id="IPR011060">
    <property type="entry name" value="RibuloseP-bd_barrel"/>
</dbReference>
<dbReference type="AlphaFoldDB" id="A0A4R5N919"/>
<comment type="catalytic activity">
    <reaction evidence="1 9">
        <text>1-(2-carboxyphenylamino)-1-deoxy-D-ribulose 5-phosphate + H(+) = (1S,2R)-1-C-(indol-3-yl)glycerol 3-phosphate + CO2 + H2O</text>
        <dbReference type="Rhea" id="RHEA:23476"/>
        <dbReference type="ChEBI" id="CHEBI:15377"/>
        <dbReference type="ChEBI" id="CHEBI:15378"/>
        <dbReference type="ChEBI" id="CHEBI:16526"/>
        <dbReference type="ChEBI" id="CHEBI:58613"/>
        <dbReference type="ChEBI" id="CHEBI:58866"/>
        <dbReference type="EC" id="4.1.1.48"/>
    </reaction>
</comment>
<evidence type="ECO:0000313" key="11">
    <source>
        <dbReference type="EMBL" id="TDG68498.1"/>
    </source>
</evidence>